<proteinExistence type="predicted"/>
<dbReference type="InterPro" id="IPR001680">
    <property type="entry name" value="WD40_rpt"/>
</dbReference>
<organism evidence="1 2">
    <name type="scientific">Rhizobium multihospitium</name>
    <dbReference type="NCBI Taxonomy" id="410764"/>
    <lineage>
        <taxon>Bacteria</taxon>
        <taxon>Pseudomonadati</taxon>
        <taxon>Pseudomonadota</taxon>
        <taxon>Alphaproteobacteria</taxon>
        <taxon>Hyphomicrobiales</taxon>
        <taxon>Rhizobiaceae</taxon>
        <taxon>Rhizobium/Agrobacterium group</taxon>
        <taxon>Rhizobium</taxon>
    </lineage>
</organism>
<reference evidence="2" key="1">
    <citation type="submission" date="2016-08" db="EMBL/GenBank/DDBJ databases">
        <authorList>
            <person name="Varghese N."/>
            <person name="Submissions Spin"/>
        </authorList>
    </citation>
    <scope>NUCLEOTIDE SEQUENCE [LARGE SCALE GENOMIC DNA]</scope>
    <source>
        <strain evidence="2">HAMBI 2975</strain>
    </source>
</reference>
<keyword evidence="2" id="KW-1185">Reference proteome</keyword>
<dbReference type="Pfam" id="PF00400">
    <property type="entry name" value="WD40"/>
    <property type="match status" value="1"/>
</dbReference>
<dbReference type="Proteomes" id="UP000199101">
    <property type="component" value="Unassembled WGS sequence"/>
</dbReference>
<dbReference type="SUPFAM" id="SSF82171">
    <property type="entry name" value="DPP6 N-terminal domain-like"/>
    <property type="match status" value="1"/>
</dbReference>
<evidence type="ECO:0000313" key="2">
    <source>
        <dbReference type="Proteomes" id="UP000199101"/>
    </source>
</evidence>
<dbReference type="OrthoDB" id="8192299at2"/>
<dbReference type="SMART" id="SM00320">
    <property type="entry name" value="WD40"/>
    <property type="match status" value="2"/>
</dbReference>
<accession>A0A1C3VW45</accession>
<dbReference type="RefSeq" id="WP_092712970.1">
    <property type="nucleotide sequence ID" value="NZ_FMAG01000004.1"/>
</dbReference>
<dbReference type="STRING" id="410764.GA0061103_4379"/>
<sequence>MNQQAASNITLFDLLARSWQRPAPVRHICFNDDGTLLAVVCEDGSVAFARMADNEPPESRIVVDRGQTTITPRQGKAAPLIVTRVKGAGSACACDDGCFLAAGTKGDLVRLSRAGEMAQTVFSGAEPVRAFDYCRTTGSTAIAAGNMLHVHSAVSAFALQRDLGDGAAERIAFSEDGTMLAVAGSASLTLHRIADGLPPFLEIPLSSRPLSLTWSGDGRWLALGIEGAGLCLVDVGSGRQVLLADFPGEVRAAAWSAQANALVAAGAYRIAGWSMDNPPFSDSAAGALTTGRKGLVLVETVAAQPNGRLVAAGYANGQVVVAPLGAREELVVRATGGPVTTLQWTADGRHLAMGDALGTIAIVTFPAQLFK</sequence>
<gene>
    <name evidence="1" type="ORF">GA0061103_4379</name>
</gene>
<evidence type="ECO:0008006" key="3">
    <source>
        <dbReference type="Google" id="ProtNLM"/>
    </source>
</evidence>
<dbReference type="AlphaFoldDB" id="A0A1C3VW45"/>
<dbReference type="InterPro" id="IPR015943">
    <property type="entry name" value="WD40/YVTN_repeat-like_dom_sf"/>
</dbReference>
<evidence type="ECO:0000313" key="1">
    <source>
        <dbReference type="EMBL" id="SCB31958.1"/>
    </source>
</evidence>
<name>A0A1C3VW45_9HYPH</name>
<dbReference type="EMBL" id="FMAG01000004">
    <property type="protein sequence ID" value="SCB31958.1"/>
    <property type="molecule type" value="Genomic_DNA"/>
</dbReference>
<protein>
    <recommendedName>
        <fullName evidence="3">Anaphase-promoting complex subunit 4 WD40 domain-containing protein</fullName>
    </recommendedName>
</protein>
<dbReference type="Gene3D" id="2.130.10.10">
    <property type="entry name" value="YVTN repeat-like/Quinoprotein amine dehydrogenase"/>
    <property type="match status" value="2"/>
</dbReference>